<dbReference type="PANTHER" id="PTHR43226:SF4">
    <property type="entry name" value="XAA-PRO AMINOPEPTIDASE 3"/>
    <property type="match status" value="1"/>
</dbReference>
<dbReference type="CDD" id="cd01087">
    <property type="entry name" value="Prolidase"/>
    <property type="match status" value="1"/>
</dbReference>
<dbReference type="SMART" id="SM01011">
    <property type="entry name" value="AMP_N"/>
    <property type="match status" value="1"/>
</dbReference>
<dbReference type="Pfam" id="PF05195">
    <property type="entry name" value="AMP_N"/>
    <property type="match status" value="1"/>
</dbReference>
<evidence type="ECO:0000256" key="3">
    <source>
        <dbReference type="ARBA" id="ARBA00008766"/>
    </source>
</evidence>
<dbReference type="GO" id="GO:0030145">
    <property type="term" value="F:manganese ion binding"/>
    <property type="evidence" value="ECO:0007669"/>
    <property type="project" value="InterPro"/>
</dbReference>
<evidence type="ECO:0000256" key="11">
    <source>
        <dbReference type="ARBA" id="ARBA00075356"/>
    </source>
</evidence>
<dbReference type="GO" id="GO:0006508">
    <property type="term" value="P:proteolysis"/>
    <property type="evidence" value="ECO:0007669"/>
    <property type="project" value="UniProtKB-KW"/>
</dbReference>
<protein>
    <recommendedName>
        <fullName evidence="10">Xaa-Pro aminopeptidase</fullName>
        <ecNumber evidence="4">3.4.11.9</ecNumber>
    </recommendedName>
    <alternativeName>
        <fullName evidence="11">Aminopeptidase P II</fullName>
    </alternativeName>
    <alternativeName>
        <fullName evidence="12">X-Pro aminopeptidase</fullName>
    </alternativeName>
</protein>
<dbReference type="GO" id="GO:0070006">
    <property type="term" value="F:metalloaminopeptidase activity"/>
    <property type="evidence" value="ECO:0007669"/>
    <property type="project" value="InterPro"/>
</dbReference>
<dbReference type="InterPro" id="IPR029149">
    <property type="entry name" value="Creatin/AminoP/Spt16_N"/>
</dbReference>
<comment type="similarity">
    <text evidence="3 13">Belongs to the peptidase M24B family.</text>
</comment>
<accession>A0A1Y5HSD7</accession>
<evidence type="ECO:0000256" key="10">
    <source>
        <dbReference type="ARBA" id="ARBA00069363"/>
    </source>
</evidence>
<evidence type="ECO:0000256" key="5">
    <source>
        <dbReference type="ARBA" id="ARBA00022670"/>
    </source>
</evidence>
<keyword evidence="9" id="KW-0464">Manganese</keyword>
<dbReference type="AlphaFoldDB" id="A0A1Y5HSD7"/>
<comment type="cofactor">
    <cofactor evidence="2">
        <name>Mn(2+)</name>
        <dbReference type="ChEBI" id="CHEBI:29035"/>
    </cofactor>
</comment>
<dbReference type="Gene3D" id="3.40.350.10">
    <property type="entry name" value="Creatinase/prolidase N-terminal domain"/>
    <property type="match status" value="1"/>
</dbReference>
<dbReference type="EC" id="3.4.11.9" evidence="4"/>
<dbReference type="PROSITE" id="PS00491">
    <property type="entry name" value="PROLINE_PEPTIDASE"/>
    <property type="match status" value="1"/>
</dbReference>
<evidence type="ECO:0000256" key="4">
    <source>
        <dbReference type="ARBA" id="ARBA00012574"/>
    </source>
</evidence>
<evidence type="ECO:0000256" key="1">
    <source>
        <dbReference type="ARBA" id="ARBA00001424"/>
    </source>
</evidence>
<reference evidence="16" key="1">
    <citation type="journal article" date="2017" name="Proc. Natl. Acad. Sci. U.S.A.">
        <title>Simulation of Deepwater Horizon oil plume reveals substrate specialization within a complex community of hydrocarbon degraders.</title>
        <authorList>
            <person name="Hu P."/>
            <person name="Dubinsky E.A."/>
            <person name="Probst A.J."/>
            <person name="Wang J."/>
            <person name="Sieber C.M.K."/>
            <person name="Tom L.M."/>
            <person name="Gardinali P."/>
            <person name="Banfield J.F."/>
            <person name="Atlas R.M."/>
            <person name="Andersen G.L."/>
        </authorList>
    </citation>
    <scope>NUCLEOTIDE SEQUENCE [LARGE SCALE GENOMIC DNA]</scope>
</reference>
<evidence type="ECO:0000256" key="9">
    <source>
        <dbReference type="ARBA" id="ARBA00023211"/>
    </source>
</evidence>
<dbReference type="EMBL" id="MABE01000620">
    <property type="protein sequence ID" value="OUS38002.1"/>
    <property type="molecule type" value="Genomic_DNA"/>
</dbReference>
<dbReference type="InterPro" id="IPR052433">
    <property type="entry name" value="X-Pro_dipept-like"/>
</dbReference>
<keyword evidence="8" id="KW-0482">Metalloprotease</keyword>
<dbReference type="InterPro" id="IPR007865">
    <property type="entry name" value="Aminopep_P_N"/>
</dbReference>
<keyword evidence="15" id="KW-0031">Aminopeptidase</keyword>
<dbReference type="FunFam" id="3.90.230.10:FF:000002">
    <property type="entry name" value="Xaa-Pro aminopeptidase 3"/>
    <property type="match status" value="1"/>
</dbReference>
<evidence type="ECO:0000256" key="8">
    <source>
        <dbReference type="ARBA" id="ARBA00023049"/>
    </source>
</evidence>
<gene>
    <name evidence="15" type="ORF">A9R00_10815</name>
</gene>
<evidence type="ECO:0000256" key="7">
    <source>
        <dbReference type="ARBA" id="ARBA00022801"/>
    </source>
</evidence>
<dbReference type="InterPro" id="IPR001131">
    <property type="entry name" value="Peptidase_M24B_aminopep-P_CS"/>
</dbReference>
<keyword evidence="6 13" id="KW-0479">Metal-binding</keyword>
<evidence type="ECO:0000259" key="14">
    <source>
        <dbReference type="SMART" id="SM01011"/>
    </source>
</evidence>
<evidence type="ECO:0000313" key="15">
    <source>
        <dbReference type="EMBL" id="OUS38002.1"/>
    </source>
</evidence>
<evidence type="ECO:0000256" key="2">
    <source>
        <dbReference type="ARBA" id="ARBA00001936"/>
    </source>
</evidence>
<comment type="caution">
    <text evidence="15">The sequence shown here is derived from an EMBL/GenBank/DDBJ whole genome shotgun (WGS) entry which is preliminary data.</text>
</comment>
<dbReference type="InterPro" id="IPR036005">
    <property type="entry name" value="Creatinase/aminopeptidase-like"/>
</dbReference>
<proteinExistence type="inferred from homology"/>
<dbReference type="Proteomes" id="UP000227088">
    <property type="component" value="Unassembled WGS sequence"/>
</dbReference>
<name>A0A1Y5HSD7_OLEAN</name>
<dbReference type="SUPFAM" id="SSF55920">
    <property type="entry name" value="Creatinase/aminopeptidase"/>
    <property type="match status" value="1"/>
</dbReference>
<dbReference type="Pfam" id="PF00557">
    <property type="entry name" value="Peptidase_M24"/>
    <property type="match status" value="1"/>
</dbReference>
<keyword evidence="5" id="KW-0645">Protease</keyword>
<evidence type="ECO:0000256" key="13">
    <source>
        <dbReference type="RuleBase" id="RU000590"/>
    </source>
</evidence>
<dbReference type="GO" id="GO:0005829">
    <property type="term" value="C:cytosol"/>
    <property type="evidence" value="ECO:0007669"/>
    <property type="project" value="TreeGrafter"/>
</dbReference>
<evidence type="ECO:0000256" key="6">
    <source>
        <dbReference type="ARBA" id="ARBA00022723"/>
    </source>
</evidence>
<keyword evidence="7" id="KW-0378">Hydrolase</keyword>
<dbReference type="PANTHER" id="PTHR43226">
    <property type="entry name" value="XAA-PRO AMINOPEPTIDASE 3"/>
    <property type="match status" value="1"/>
</dbReference>
<dbReference type="SUPFAM" id="SSF53092">
    <property type="entry name" value="Creatinase/prolidase N-terminal domain"/>
    <property type="match status" value="1"/>
</dbReference>
<organism evidence="15 16">
    <name type="scientific">Oleispira antarctica</name>
    <dbReference type="NCBI Taxonomy" id="188908"/>
    <lineage>
        <taxon>Bacteria</taxon>
        <taxon>Pseudomonadati</taxon>
        <taxon>Pseudomonadota</taxon>
        <taxon>Gammaproteobacteria</taxon>
        <taxon>Oceanospirillales</taxon>
        <taxon>Oceanospirillaceae</taxon>
        <taxon>Oleispira</taxon>
    </lineage>
</organism>
<evidence type="ECO:0000256" key="12">
    <source>
        <dbReference type="ARBA" id="ARBA00081411"/>
    </source>
</evidence>
<comment type="catalytic activity">
    <reaction evidence="1">
        <text>Release of any N-terminal amino acid, including proline, that is linked to proline, even from a dipeptide or tripeptide.</text>
        <dbReference type="EC" id="3.4.11.9"/>
    </reaction>
</comment>
<evidence type="ECO:0000313" key="16">
    <source>
        <dbReference type="Proteomes" id="UP000227088"/>
    </source>
</evidence>
<dbReference type="InterPro" id="IPR000994">
    <property type="entry name" value="Pept_M24"/>
</dbReference>
<feature type="domain" description="Aminopeptidase P N-terminal" evidence="14">
    <location>
        <begin position="4"/>
        <end position="138"/>
    </location>
</feature>
<dbReference type="Gene3D" id="3.90.230.10">
    <property type="entry name" value="Creatinase/methionine aminopeptidase superfamily"/>
    <property type="match status" value="1"/>
</dbReference>
<sequence>MMKLGQAEYSQRRTQLMAQMEANSIAIVPTAVETVRNRDVEHPFRQDSDFYYLSGFAEANACLVLIPGRDKGEYILFCEDKNPELEIWTGRRFGPEGAAEYFFADEAYPIEAIDSVLPELIEGKARIYTEMGANSKFDSQLTHWVNQVKAMVRKGAQVPHEYSALDHLLHEMRLIKSAAEIEMMQKAADISAAAHCRAMKTAKPGCFEYQLEAEILHEFTREGSRWPAYPSIVGGGENACILHYTNNDMPIADGGLILIDAGCEFDYYAADITRTFPVNGKFSPEQKALYELVLKAQLAAIAQVKPGNSWNGAHEVAVEVLVTGLVELGLLSGDIEQLIEDESYKVFYMHRTGHWLGMDVHDVGEYRVNKEWRPLQEGMTLTVEPGLYIAPDCEEVDPRWRGIGIRIEDDVVVTATGSHVLSHKVPKTVADIEKLMAS</sequence>
<dbReference type="NCBIfam" id="NF008131">
    <property type="entry name" value="PRK10879.1"/>
    <property type="match status" value="1"/>
</dbReference>